<name>A0A8H7RT02_9FUNG</name>
<comment type="caution">
    <text evidence="2">The sequence shown here is derived from an EMBL/GenBank/DDBJ whole genome shotgun (WGS) entry which is preliminary data.</text>
</comment>
<keyword evidence="3" id="KW-1185">Reference proteome</keyword>
<dbReference type="Proteomes" id="UP000646827">
    <property type="component" value="Unassembled WGS sequence"/>
</dbReference>
<protein>
    <submittedName>
        <fullName evidence="2">Uncharacterized protein</fullName>
    </submittedName>
</protein>
<feature type="compositionally biased region" description="Polar residues" evidence="1">
    <location>
        <begin position="67"/>
        <end position="85"/>
    </location>
</feature>
<reference evidence="2 3" key="1">
    <citation type="submission" date="2020-12" db="EMBL/GenBank/DDBJ databases">
        <title>Metabolic potential, ecology and presence of endohyphal bacteria is reflected in genomic diversity of Mucoromycotina.</title>
        <authorList>
            <person name="Muszewska A."/>
            <person name="Okrasinska A."/>
            <person name="Steczkiewicz K."/>
            <person name="Drgas O."/>
            <person name="Orlowska M."/>
            <person name="Perlinska-Lenart U."/>
            <person name="Aleksandrzak-Piekarczyk T."/>
            <person name="Szatraj K."/>
            <person name="Zielenkiewicz U."/>
            <person name="Pilsyk S."/>
            <person name="Malc E."/>
            <person name="Mieczkowski P."/>
            <person name="Kruszewska J.S."/>
            <person name="Biernat P."/>
            <person name="Pawlowska J."/>
        </authorList>
    </citation>
    <scope>NUCLEOTIDE SEQUENCE [LARGE SCALE GENOMIC DNA]</scope>
    <source>
        <strain evidence="2 3">CBS 142.35</strain>
    </source>
</reference>
<gene>
    <name evidence="2" type="ORF">INT45_000343</name>
</gene>
<feature type="region of interest" description="Disordered" evidence="1">
    <location>
        <begin position="67"/>
        <end position="97"/>
    </location>
</feature>
<evidence type="ECO:0000313" key="3">
    <source>
        <dbReference type="Proteomes" id="UP000646827"/>
    </source>
</evidence>
<feature type="region of interest" description="Disordered" evidence="1">
    <location>
        <begin position="1"/>
        <end position="23"/>
    </location>
</feature>
<evidence type="ECO:0000313" key="2">
    <source>
        <dbReference type="EMBL" id="KAG2216175.1"/>
    </source>
</evidence>
<proteinExistence type="predicted"/>
<sequence>MNSSLRSTLDKHSRSPSPPTHADWEIRAKRARTEAANGLVGLANNRSNVDSITQLFRQVSFYEEGTSLNQHESPVENNEDTTLNTGDDGKYRVSLSG</sequence>
<accession>A0A8H7RT02</accession>
<dbReference type="AlphaFoldDB" id="A0A8H7RT02"/>
<evidence type="ECO:0000256" key="1">
    <source>
        <dbReference type="SAM" id="MobiDB-lite"/>
    </source>
</evidence>
<organism evidence="2 3">
    <name type="scientific">Circinella minor</name>
    <dbReference type="NCBI Taxonomy" id="1195481"/>
    <lineage>
        <taxon>Eukaryota</taxon>
        <taxon>Fungi</taxon>
        <taxon>Fungi incertae sedis</taxon>
        <taxon>Mucoromycota</taxon>
        <taxon>Mucoromycotina</taxon>
        <taxon>Mucoromycetes</taxon>
        <taxon>Mucorales</taxon>
        <taxon>Lichtheimiaceae</taxon>
        <taxon>Circinella</taxon>
    </lineage>
</organism>
<dbReference type="EMBL" id="JAEPRB010000445">
    <property type="protein sequence ID" value="KAG2216175.1"/>
    <property type="molecule type" value="Genomic_DNA"/>
</dbReference>